<accession>A0A6G9QJU7</accession>
<dbReference type="Proteomes" id="UP000502608">
    <property type="component" value="Chromosome"/>
</dbReference>
<sequence length="204" mass="21194">MTKTNSLFLISFTYVCVMTMSACSSTSKLDVIKSGDSVAFVTISDTDKNLPFNISNNGIGEDATTGGLAGAGVGAAAGLFCGPIFFICSPILALTGAVGGGSLGAVVGSVTGLSTEDEANLSSKTTNFINTNQPQTNLLTEVTKQAGKNFTVVDAPYDNQVSIQIQSLQFNSFSDGRIALSLEVAVVVNYLEKPEIGLSHRHQP</sequence>
<organism evidence="1 2">
    <name type="scientific">Shewanella aestuarii</name>
    <dbReference type="NCBI Taxonomy" id="1028752"/>
    <lineage>
        <taxon>Bacteria</taxon>
        <taxon>Pseudomonadati</taxon>
        <taxon>Pseudomonadota</taxon>
        <taxon>Gammaproteobacteria</taxon>
        <taxon>Alteromonadales</taxon>
        <taxon>Shewanellaceae</taxon>
        <taxon>Shewanella</taxon>
    </lineage>
</organism>
<evidence type="ECO:0000313" key="1">
    <source>
        <dbReference type="EMBL" id="QIR14830.1"/>
    </source>
</evidence>
<dbReference type="RefSeq" id="WP_167677983.1">
    <property type="nucleotide sequence ID" value="NZ_CP050313.1"/>
</dbReference>
<evidence type="ECO:0008006" key="3">
    <source>
        <dbReference type="Google" id="ProtNLM"/>
    </source>
</evidence>
<evidence type="ECO:0000313" key="2">
    <source>
        <dbReference type="Proteomes" id="UP000502608"/>
    </source>
</evidence>
<protein>
    <recommendedName>
        <fullName evidence="3">Glycine zipper family protein</fullName>
    </recommendedName>
</protein>
<proteinExistence type="predicted"/>
<dbReference type="KEGG" id="saes:HBH39_10295"/>
<name>A0A6G9QJU7_9GAMM</name>
<keyword evidence="2" id="KW-1185">Reference proteome</keyword>
<dbReference type="EMBL" id="CP050313">
    <property type="protein sequence ID" value="QIR14830.1"/>
    <property type="molecule type" value="Genomic_DNA"/>
</dbReference>
<gene>
    <name evidence="1" type="ORF">HBH39_10295</name>
</gene>
<dbReference type="PROSITE" id="PS51257">
    <property type="entry name" value="PROKAR_LIPOPROTEIN"/>
    <property type="match status" value="1"/>
</dbReference>
<reference evidence="1 2" key="1">
    <citation type="submission" date="2020-03" db="EMBL/GenBank/DDBJ databases">
        <title>Complete genome sequence of Shewanella sp.</title>
        <authorList>
            <person name="Kim Y.-S."/>
            <person name="Kim S.-J."/>
            <person name="Jung H.-K."/>
            <person name="Kim K.-H."/>
        </authorList>
    </citation>
    <scope>NUCLEOTIDE SEQUENCE [LARGE SCALE GENOMIC DNA]</scope>
    <source>
        <strain evidence="1 2">PN3F2</strain>
    </source>
</reference>
<dbReference type="AlphaFoldDB" id="A0A6G9QJU7"/>